<dbReference type="SUPFAM" id="SSF51621">
    <property type="entry name" value="Phosphoenolpyruvate/pyruvate domain"/>
    <property type="match status" value="1"/>
</dbReference>
<dbReference type="GO" id="GO:0050242">
    <property type="term" value="F:pyruvate, phosphate dikinase activity"/>
    <property type="evidence" value="ECO:0007669"/>
    <property type="project" value="UniProtKB-UniRule"/>
</dbReference>
<feature type="binding site" evidence="12">
    <location>
        <position position="795"/>
    </location>
    <ligand>
        <name>Mg(2+)</name>
        <dbReference type="ChEBI" id="CHEBI:18420"/>
    </ligand>
</feature>
<dbReference type="InterPro" id="IPR015813">
    <property type="entry name" value="Pyrv/PenolPyrv_kinase-like_dom"/>
</dbReference>
<dbReference type="InterPro" id="IPR010121">
    <property type="entry name" value="Pyruvate_phosphate_dikinase"/>
</dbReference>
<dbReference type="Gene3D" id="3.50.30.10">
    <property type="entry name" value="Phosphohistidine domain"/>
    <property type="match status" value="1"/>
</dbReference>
<dbReference type="GO" id="GO:0005524">
    <property type="term" value="F:ATP binding"/>
    <property type="evidence" value="ECO:0007669"/>
    <property type="project" value="UniProtKB-UniRule"/>
</dbReference>
<evidence type="ECO:0000259" key="14">
    <source>
        <dbReference type="Pfam" id="PF00391"/>
    </source>
</evidence>
<organism evidence="16 17">
    <name type="scientific">Streptomyces lacrimifluminis</name>
    <dbReference type="NCBI Taxonomy" id="1500077"/>
    <lineage>
        <taxon>Bacteria</taxon>
        <taxon>Bacillati</taxon>
        <taxon>Actinomycetota</taxon>
        <taxon>Actinomycetes</taxon>
        <taxon>Kitasatosporales</taxon>
        <taxon>Streptomycetaceae</taxon>
        <taxon>Streptomyces</taxon>
    </lineage>
</organism>
<dbReference type="Proteomes" id="UP000625682">
    <property type="component" value="Unassembled WGS sequence"/>
</dbReference>
<keyword evidence="5" id="KW-0808">Transferase</keyword>
<dbReference type="GO" id="GO:0046872">
    <property type="term" value="F:metal ion binding"/>
    <property type="evidence" value="ECO:0007669"/>
    <property type="project" value="UniProtKB-UniRule"/>
</dbReference>
<dbReference type="PROSITE" id="PS00742">
    <property type="entry name" value="PEP_ENZYMES_2"/>
    <property type="match status" value="1"/>
</dbReference>
<dbReference type="Pfam" id="PF00391">
    <property type="entry name" value="PEP-utilizers"/>
    <property type="match status" value="1"/>
</dbReference>
<dbReference type="EMBL" id="BMMU01000014">
    <property type="protein sequence ID" value="GGJ43097.1"/>
    <property type="molecule type" value="Genomic_DNA"/>
</dbReference>
<dbReference type="AlphaFoldDB" id="A0A917L4W6"/>
<feature type="active site" description="Proton donor" evidence="10">
    <location>
        <position position="858"/>
    </location>
</feature>
<evidence type="ECO:0000256" key="7">
    <source>
        <dbReference type="ARBA" id="ARBA00022777"/>
    </source>
</evidence>
<dbReference type="InterPro" id="IPR036637">
    <property type="entry name" value="Phosphohistidine_dom_sf"/>
</dbReference>
<evidence type="ECO:0000256" key="9">
    <source>
        <dbReference type="PIRNR" id="PIRNR000853"/>
    </source>
</evidence>
<dbReference type="Gene3D" id="3.20.20.60">
    <property type="entry name" value="Phosphoenolpyruvate-binding domains"/>
    <property type="match status" value="1"/>
</dbReference>
<keyword evidence="8 12" id="KW-0460">Magnesium</keyword>
<dbReference type="SUPFAM" id="SSF52009">
    <property type="entry name" value="Phosphohistidine domain"/>
    <property type="match status" value="1"/>
</dbReference>
<evidence type="ECO:0000256" key="11">
    <source>
        <dbReference type="PIRSR" id="PIRSR000853-2"/>
    </source>
</evidence>
<dbReference type="SUPFAM" id="SSF56059">
    <property type="entry name" value="Glutathione synthetase ATP-binding domain-like"/>
    <property type="match status" value="1"/>
</dbReference>
<feature type="binding site" evidence="11">
    <location>
        <position position="771"/>
    </location>
    <ligand>
        <name>substrate</name>
    </ligand>
</feature>
<feature type="binding site" evidence="11">
    <location>
        <position position="795"/>
    </location>
    <ligand>
        <name>substrate</name>
    </ligand>
</feature>
<proteinExistence type="inferred from homology"/>
<evidence type="ECO:0000256" key="1">
    <source>
        <dbReference type="ARBA" id="ARBA00001946"/>
    </source>
</evidence>
<feature type="binding site" evidence="11">
    <location>
        <position position="654"/>
    </location>
    <ligand>
        <name>substrate</name>
    </ligand>
</feature>
<feature type="binding site" evidence="11">
    <location>
        <position position="792"/>
    </location>
    <ligand>
        <name>substrate</name>
    </ligand>
</feature>
<evidence type="ECO:0000259" key="15">
    <source>
        <dbReference type="Pfam" id="PF02896"/>
    </source>
</evidence>
<feature type="binding site" evidence="12">
    <location>
        <position position="771"/>
    </location>
    <ligand>
        <name>Mg(2+)</name>
        <dbReference type="ChEBI" id="CHEBI:18420"/>
    </ligand>
</feature>
<evidence type="ECO:0000256" key="6">
    <source>
        <dbReference type="ARBA" id="ARBA00022723"/>
    </source>
</evidence>
<dbReference type="Gene3D" id="3.30.1490.20">
    <property type="entry name" value="ATP-grasp fold, A domain"/>
    <property type="match status" value="1"/>
</dbReference>
<comment type="cofactor">
    <cofactor evidence="1 9 12">
        <name>Mg(2+)</name>
        <dbReference type="ChEBI" id="CHEBI:18420"/>
    </cofactor>
</comment>
<dbReference type="PANTHER" id="PTHR22931">
    <property type="entry name" value="PHOSPHOENOLPYRUVATE DIKINASE-RELATED"/>
    <property type="match status" value="1"/>
</dbReference>
<comment type="similarity">
    <text evidence="2 9">Belongs to the PEP-utilizing enzyme family.</text>
</comment>
<evidence type="ECO:0000256" key="4">
    <source>
        <dbReference type="ARBA" id="ARBA00020138"/>
    </source>
</evidence>
<keyword evidence="7" id="KW-0418">Kinase</keyword>
<dbReference type="InterPro" id="IPR023151">
    <property type="entry name" value="PEP_util_CS"/>
</dbReference>
<dbReference type="GO" id="GO:0016301">
    <property type="term" value="F:kinase activity"/>
    <property type="evidence" value="ECO:0007669"/>
    <property type="project" value="UniProtKB-UniRule"/>
</dbReference>
<comment type="catalytic activity">
    <reaction evidence="9">
        <text>pyruvate + phosphate + ATP = phosphoenolpyruvate + AMP + diphosphate + H(+)</text>
        <dbReference type="Rhea" id="RHEA:10756"/>
        <dbReference type="ChEBI" id="CHEBI:15361"/>
        <dbReference type="ChEBI" id="CHEBI:15378"/>
        <dbReference type="ChEBI" id="CHEBI:30616"/>
        <dbReference type="ChEBI" id="CHEBI:33019"/>
        <dbReference type="ChEBI" id="CHEBI:43474"/>
        <dbReference type="ChEBI" id="CHEBI:58702"/>
        <dbReference type="ChEBI" id="CHEBI:456215"/>
        <dbReference type="EC" id="2.7.9.1"/>
    </reaction>
</comment>
<keyword evidence="16" id="KW-0670">Pyruvate</keyword>
<protein>
    <recommendedName>
        <fullName evidence="4 9">Pyruvate, phosphate dikinase</fullName>
        <ecNumber evidence="3 9">2.7.9.1</ecNumber>
    </recommendedName>
</protein>
<feature type="compositionally biased region" description="Low complexity" evidence="13">
    <location>
        <begin position="20"/>
        <end position="39"/>
    </location>
</feature>
<reference evidence="16" key="1">
    <citation type="journal article" date="2014" name="Int. J. Syst. Evol. Microbiol.">
        <title>Complete genome sequence of Corynebacterium casei LMG S-19264T (=DSM 44701T), isolated from a smear-ripened cheese.</title>
        <authorList>
            <consortium name="US DOE Joint Genome Institute (JGI-PGF)"/>
            <person name="Walter F."/>
            <person name="Albersmeier A."/>
            <person name="Kalinowski J."/>
            <person name="Ruckert C."/>
        </authorList>
    </citation>
    <scope>NUCLEOTIDE SEQUENCE</scope>
    <source>
        <strain evidence="16">CGMCC 4.7272</strain>
    </source>
</reference>
<dbReference type="InterPro" id="IPR013815">
    <property type="entry name" value="ATP_grasp_subdomain_1"/>
</dbReference>
<evidence type="ECO:0000256" key="10">
    <source>
        <dbReference type="PIRSR" id="PIRSR000853-1"/>
    </source>
</evidence>
<keyword evidence="6 12" id="KW-0479">Metal-binding</keyword>
<evidence type="ECO:0000256" key="2">
    <source>
        <dbReference type="ARBA" id="ARBA00007837"/>
    </source>
</evidence>
<accession>A0A917L4W6</accession>
<reference evidence="16" key="2">
    <citation type="submission" date="2020-09" db="EMBL/GenBank/DDBJ databases">
        <authorList>
            <person name="Sun Q."/>
            <person name="Zhou Y."/>
        </authorList>
    </citation>
    <scope>NUCLEOTIDE SEQUENCE</scope>
    <source>
        <strain evidence="16">CGMCC 4.7272</strain>
    </source>
</reference>
<feature type="binding site" evidence="11">
    <location>
        <position position="794"/>
    </location>
    <ligand>
        <name>substrate</name>
    </ligand>
</feature>
<evidence type="ECO:0000256" key="8">
    <source>
        <dbReference type="ARBA" id="ARBA00022842"/>
    </source>
</evidence>
<evidence type="ECO:0000313" key="17">
    <source>
        <dbReference type="Proteomes" id="UP000625682"/>
    </source>
</evidence>
<name>A0A917L4W6_9ACTN</name>
<dbReference type="InterPro" id="IPR000121">
    <property type="entry name" value="PEP_util_C"/>
</dbReference>
<feature type="domain" description="PEP-utilising enzyme mobile" evidence="14">
    <location>
        <begin position="461"/>
        <end position="541"/>
    </location>
</feature>
<dbReference type="EC" id="2.7.9.1" evidence="3 9"/>
<feature type="binding site" evidence="11">
    <location>
        <position position="599"/>
    </location>
    <ligand>
        <name>substrate</name>
    </ligand>
</feature>
<sequence>MSVTDREADPLAQPGPPVAPSTTPGTPGTLGTSGPPRTSAAPGTAGTHGPLGLPDAPRDLGTAVPSATPGRTLVPYGQGRIRGLDADELGAHGAAMDRLVALGLPVVPGLTVPAGAAASLCETDTAEAAVALVEQLAGRRIGDTARPLLLRLSASAPTDIAGLPPDLACLGIAPARADDLCAVIGRADALYEVWAATVRMIAEYALDVPGAVLDDALLDTSGPRERLETLLSLVAEHGSGPFPDDPAQQLALAARALLARWDSPRARRSRRSQRLPAELAVALHVQALRIGPADHSGYGTAVSRDPETGRLAPQGSFFRGVRRSAPPPHTGEPLDRLAGGTALLEHSLLTLERHLRAPVSVDFEVRDDEISLLAASAQLRPPLRASVCLAADLARDGAIGREEAVRRITPAQVQELLHPQLRLTGGEELLVKGLPASPGAATGAVVLSSERALELAADGTRVVLVAAETTPADVPGMLASSAVLTGSGGIASHAAVVARGAGKPAVCGAEGLRVDLAAGTVRFGERVVGEGDPISLDGRTGAVYAGTLSVSMAGPPPELATLLEWADDTRRLGVRVNADTAAEVETALALGAEGVGLCRTEHQFLGERLPLIRRVLLAADPTARDEALSALERAQHEDFTALLAAVGNRPVTVRLLDAPLHEFLPSPGQALDAAEEQRADALREANPMLGLRGVRLALLHERLYPAQAEALFTAWADVAATGIRPELEVMIPLVSLPEELAAAAAYVRGAADAVAARTGVEVPYRLGTMIETPRAALLAGELAEHAEFFSFGTNDLTQLTYGFSRDDVERQVLADYQERGFLTASPFARLDPHGVGALIALAVERAREVRPGIKLGVCGEHGGDPESIAFCDGLGLDYVSCSAHRVPVARMAAAHSSLRERYDDSGSAR</sequence>
<dbReference type="RefSeq" id="WP_229695354.1">
    <property type="nucleotide sequence ID" value="NZ_BAABER010000032.1"/>
</dbReference>
<feature type="active site" description="Tele-phosphohistidine intermediate" evidence="10">
    <location>
        <position position="493"/>
    </location>
</feature>
<evidence type="ECO:0000313" key="16">
    <source>
        <dbReference type="EMBL" id="GGJ43097.1"/>
    </source>
</evidence>
<evidence type="ECO:0000256" key="5">
    <source>
        <dbReference type="ARBA" id="ARBA00022679"/>
    </source>
</evidence>
<evidence type="ECO:0000256" key="3">
    <source>
        <dbReference type="ARBA" id="ARBA00011994"/>
    </source>
</evidence>
<feature type="region of interest" description="Disordered" evidence="13">
    <location>
        <begin position="1"/>
        <end position="75"/>
    </location>
</feature>
<evidence type="ECO:0000256" key="13">
    <source>
        <dbReference type="SAM" id="MobiDB-lite"/>
    </source>
</evidence>
<dbReference type="PIRSF" id="PIRSF000853">
    <property type="entry name" value="PPDK"/>
    <property type="match status" value="1"/>
</dbReference>
<keyword evidence="17" id="KW-1185">Reference proteome</keyword>
<gene>
    <name evidence="16" type="ORF">GCM10012282_44990</name>
</gene>
<feature type="domain" description="PEP-utilising enzyme C-terminal" evidence="15">
    <location>
        <begin position="560"/>
        <end position="896"/>
    </location>
</feature>
<dbReference type="Pfam" id="PF02896">
    <property type="entry name" value="PEP-utilizers_C"/>
    <property type="match status" value="1"/>
</dbReference>
<dbReference type="Gene3D" id="1.20.80.30">
    <property type="match status" value="1"/>
</dbReference>
<dbReference type="Gene3D" id="1.10.189.10">
    <property type="entry name" value="Pyruvate Phosphate Dikinase, domain 2"/>
    <property type="match status" value="1"/>
</dbReference>
<dbReference type="InterPro" id="IPR008279">
    <property type="entry name" value="PEP-util_enz_mobile_dom"/>
</dbReference>
<dbReference type="PANTHER" id="PTHR22931:SF9">
    <property type="entry name" value="PYRUVATE, PHOSPHATE DIKINASE 1, CHLOROPLASTIC"/>
    <property type="match status" value="1"/>
</dbReference>
<evidence type="ECO:0000256" key="12">
    <source>
        <dbReference type="PIRSR" id="PIRSR000853-3"/>
    </source>
</evidence>
<comment type="caution">
    <text evidence="16">The sequence shown here is derived from an EMBL/GenBank/DDBJ whole genome shotgun (WGS) entry which is preliminary data.</text>
</comment>
<dbReference type="InterPro" id="IPR040442">
    <property type="entry name" value="Pyrv_kinase-like_dom_sf"/>
</dbReference>
<feature type="binding site" evidence="11">
    <location>
        <position position="793"/>
    </location>
    <ligand>
        <name>substrate</name>
    </ligand>
</feature>